<dbReference type="InterPro" id="IPR001304">
    <property type="entry name" value="C-type_lectin-like"/>
</dbReference>
<dbReference type="PANTHER" id="PTHR22803">
    <property type="entry name" value="MANNOSE, PHOSPHOLIPASE, LECTIN RECEPTOR RELATED"/>
    <property type="match status" value="1"/>
</dbReference>
<sequence length="171" mass="19130">MYLLSTGLHSLFSVLPKAMGIWTAFFLFGLLLGTGNPSCPWSALGGKFYKFFNTKVGWADAEVHCLKNGGNLASVHNKEENFFIQNLIKQATGSNTRTWIGGYDAVKEGTWLWSDGLKMNFKNWGYTQPSNYLGKEHCIEAHLNGTMTTAAQRSRSFVLEEVRSSSRDFLT</sequence>
<accession>A0A8T2LKC1</accession>
<feature type="domain" description="C-type lectin" evidence="1">
    <location>
        <begin position="44"/>
        <end position="145"/>
    </location>
</feature>
<dbReference type="EMBL" id="JAICCE010000010">
    <property type="protein sequence ID" value="KAG9272243.1"/>
    <property type="molecule type" value="Genomic_DNA"/>
</dbReference>
<dbReference type="SUPFAM" id="SSF56436">
    <property type="entry name" value="C-type lectin-like"/>
    <property type="match status" value="1"/>
</dbReference>
<comment type="caution">
    <text evidence="2">The sequence shown here is derived from an EMBL/GenBank/DDBJ whole genome shotgun (WGS) entry which is preliminary data.</text>
</comment>
<evidence type="ECO:0000313" key="3">
    <source>
        <dbReference type="Proteomes" id="UP000752171"/>
    </source>
</evidence>
<proteinExistence type="predicted"/>
<dbReference type="PROSITE" id="PS50041">
    <property type="entry name" value="C_TYPE_LECTIN_2"/>
    <property type="match status" value="1"/>
</dbReference>
<reference evidence="2 3" key="1">
    <citation type="submission" date="2021-07" db="EMBL/GenBank/DDBJ databases">
        <authorList>
            <person name="Imarazene B."/>
            <person name="Zahm M."/>
            <person name="Klopp C."/>
            <person name="Cabau C."/>
            <person name="Beille S."/>
            <person name="Jouanno E."/>
            <person name="Castinel A."/>
            <person name="Lluch J."/>
            <person name="Gil L."/>
            <person name="Kuchtly C."/>
            <person name="Lopez Roques C."/>
            <person name="Donnadieu C."/>
            <person name="Parrinello H."/>
            <person name="Journot L."/>
            <person name="Du K."/>
            <person name="Schartl M."/>
            <person name="Retaux S."/>
            <person name="Guiguen Y."/>
        </authorList>
    </citation>
    <scope>NUCLEOTIDE SEQUENCE [LARGE SCALE GENOMIC DNA]</scope>
    <source>
        <strain evidence="2">Pach_M1</strain>
        <tissue evidence="2">Testis</tissue>
    </source>
</reference>
<dbReference type="InterPro" id="IPR050111">
    <property type="entry name" value="C-type_lectin/snaclec_domain"/>
</dbReference>
<dbReference type="SMART" id="SM00034">
    <property type="entry name" value="CLECT"/>
    <property type="match status" value="1"/>
</dbReference>
<name>A0A8T2LKC1_ASTMX</name>
<dbReference type="Pfam" id="PF00059">
    <property type="entry name" value="Lectin_C"/>
    <property type="match status" value="1"/>
</dbReference>
<dbReference type="InterPro" id="IPR016187">
    <property type="entry name" value="CTDL_fold"/>
</dbReference>
<evidence type="ECO:0000259" key="1">
    <source>
        <dbReference type="PROSITE" id="PS50041"/>
    </source>
</evidence>
<dbReference type="Proteomes" id="UP000752171">
    <property type="component" value="Unassembled WGS sequence"/>
</dbReference>
<gene>
    <name evidence="2" type="ORF">AMEX_G13209</name>
</gene>
<protein>
    <submittedName>
        <fullName evidence="2">Galactose-specific lectin nattectin-like isoform X2</fullName>
    </submittedName>
</protein>
<dbReference type="AlphaFoldDB" id="A0A8T2LKC1"/>
<organism evidence="2 3">
    <name type="scientific">Astyanax mexicanus</name>
    <name type="common">Blind cave fish</name>
    <name type="synonym">Astyanax fasciatus mexicanus</name>
    <dbReference type="NCBI Taxonomy" id="7994"/>
    <lineage>
        <taxon>Eukaryota</taxon>
        <taxon>Metazoa</taxon>
        <taxon>Chordata</taxon>
        <taxon>Craniata</taxon>
        <taxon>Vertebrata</taxon>
        <taxon>Euteleostomi</taxon>
        <taxon>Actinopterygii</taxon>
        <taxon>Neopterygii</taxon>
        <taxon>Teleostei</taxon>
        <taxon>Ostariophysi</taxon>
        <taxon>Characiformes</taxon>
        <taxon>Characoidei</taxon>
        <taxon>Acestrorhamphidae</taxon>
        <taxon>Acestrorhamphinae</taxon>
        <taxon>Astyanax</taxon>
    </lineage>
</organism>
<dbReference type="Gene3D" id="3.10.100.10">
    <property type="entry name" value="Mannose-Binding Protein A, subunit A"/>
    <property type="match status" value="1"/>
</dbReference>
<evidence type="ECO:0000313" key="2">
    <source>
        <dbReference type="EMBL" id="KAG9272243.1"/>
    </source>
</evidence>
<dbReference type="InterPro" id="IPR016186">
    <property type="entry name" value="C-type_lectin-like/link_sf"/>
</dbReference>